<name>A0ABD1SQX6_9LAMI</name>
<dbReference type="EMBL" id="JBFOLJ010000010">
    <property type="protein sequence ID" value="KAL2502133.1"/>
    <property type="molecule type" value="Genomic_DNA"/>
</dbReference>
<reference evidence="2" key="1">
    <citation type="submission" date="2024-07" db="EMBL/GenBank/DDBJ databases">
        <title>Two chromosome-level genome assemblies of Korean endemic species Abeliophyllum distichum and Forsythia ovata (Oleaceae).</title>
        <authorList>
            <person name="Jang H."/>
        </authorList>
    </citation>
    <scope>NUCLEOTIDE SEQUENCE [LARGE SCALE GENOMIC DNA]</scope>
</reference>
<comment type="caution">
    <text evidence="1">The sequence shown here is derived from an EMBL/GenBank/DDBJ whole genome shotgun (WGS) entry which is preliminary data.</text>
</comment>
<dbReference type="AlphaFoldDB" id="A0ABD1SQX6"/>
<dbReference type="Proteomes" id="UP001604277">
    <property type="component" value="Unassembled WGS sequence"/>
</dbReference>
<organism evidence="1 2">
    <name type="scientific">Forsythia ovata</name>
    <dbReference type="NCBI Taxonomy" id="205694"/>
    <lineage>
        <taxon>Eukaryota</taxon>
        <taxon>Viridiplantae</taxon>
        <taxon>Streptophyta</taxon>
        <taxon>Embryophyta</taxon>
        <taxon>Tracheophyta</taxon>
        <taxon>Spermatophyta</taxon>
        <taxon>Magnoliopsida</taxon>
        <taxon>eudicotyledons</taxon>
        <taxon>Gunneridae</taxon>
        <taxon>Pentapetalae</taxon>
        <taxon>asterids</taxon>
        <taxon>lamiids</taxon>
        <taxon>Lamiales</taxon>
        <taxon>Oleaceae</taxon>
        <taxon>Forsythieae</taxon>
        <taxon>Forsythia</taxon>
    </lineage>
</organism>
<proteinExistence type="predicted"/>
<accession>A0ABD1SQX6</accession>
<sequence length="119" mass="13713">MAYGIREVCTLRRSEDGSPLRYVCGSRVFGSESGQGVFRGSVCNNCRKRWGSFSGIQGERYGIRDWCGDLCLAFIKLFIKWIAKHRNEKNSKSPMYDMDRPDKAGLRLHGPFWVWARMP</sequence>
<evidence type="ECO:0000313" key="1">
    <source>
        <dbReference type="EMBL" id="KAL2502133.1"/>
    </source>
</evidence>
<evidence type="ECO:0000313" key="2">
    <source>
        <dbReference type="Proteomes" id="UP001604277"/>
    </source>
</evidence>
<keyword evidence="2" id="KW-1185">Reference proteome</keyword>
<protein>
    <submittedName>
        <fullName evidence="1">Uncharacterized protein</fullName>
    </submittedName>
</protein>
<gene>
    <name evidence="1" type="ORF">Fot_35981</name>
</gene>